<feature type="active site" description="Acyl-ester intermediate" evidence="5">
    <location>
        <position position="235"/>
    </location>
</feature>
<keyword evidence="7" id="KW-0472">Membrane</keyword>
<feature type="active site" description="Charge relay system" evidence="5">
    <location>
        <position position="134"/>
    </location>
</feature>
<reference evidence="10" key="1">
    <citation type="journal article" date="2017" name="Genome Announc.">
        <title>Genome sequences of Cyberlindnera fabianii 65, Pichia kudriavzevii 129, and Saccharomyces cerevisiae 131 isolated from fermented masau fruits in Zimbabwe.</title>
        <authorList>
            <person name="van Rijswijck I.M.H."/>
            <person name="Derks M.F.L."/>
            <person name="Abee T."/>
            <person name="de Ridder D."/>
            <person name="Smid E.J."/>
        </authorList>
    </citation>
    <scope>NUCLEOTIDE SEQUENCE [LARGE SCALE GENOMIC DNA]</scope>
    <source>
        <strain evidence="10">65</strain>
    </source>
</reference>
<dbReference type="SUPFAM" id="SSF75304">
    <property type="entry name" value="Amidase signature (AS) enzymes"/>
    <property type="match status" value="1"/>
</dbReference>
<dbReference type="PANTHER" id="PTHR46072">
    <property type="entry name" value="AMIDASE-RELATED-RELATED"/>
    <property type="match status" value="1"/>
</dbReference>
<feature type="domain" description="Amidase" evidence="8">
    <location>
        <begin position="78"/>
        <end position="531"/>
    </location>
</feature>
<keyword evidence="7" id="KW-0812">Transmembrane</keyword>
<evidence type="ECO:0000259" key="8">
    <source>
        <dbReference type="Pfam" id="PF01425"/>
    </source>
</evidence>
<dbReference type="VEuPathDB" id="FungiDB:BON22_3997"/>
<evidence type="ECO:0000256" key="3">
    <source>
        <dbReference type="ARBA" id="ARBA00012922"/>
    </source>
</evidence>
<dbReference type="PROSITE" id="PS00571">
    <property type="entry name" value="AMIDASES"/>
    <property type="match status" value="1"/>
</dbReference>
<dbReference type="EC" id="3.5.1.4" evidence="3"/>
<proteinExistence type="inferred from homology"/>
<evidence type="ECO:0000256" key="4">
    <source>
        <dbReference type="ARBA" id="ARBA00022801"/>
    </source>
</evidence>
<dbReference type="InterPro" id="IPR036928">
    <property type="entry name" value="AS_sf"/>
</dbReference>
<dbReference type="EMBL" id="MPUK01000008">
    <property type="protein sequence ID" value="ONH66099.1"/>
    <property type="molecule type" value="Genomic_DNA"/>
</dbReference>
<comment type="similarity">
    <text evidence="2">Belongs to the amidase family.</text>
</comment>
<feature type="transmembrane region" description="Helical" evidence="7">
    <location>
        <begin position="557"/>
        <end position="577"/>
    </location>
</feature>
<evidence type="ECO:0000313" key="10">
    <source>
        <dbReference type="Proteomes" id="UP000189513"/>
    </source>
</evidence>
<feature type="active site" description="Charge relay system" evidence="5">
    <location>
        <position position="211"/>
    </location>
</feature>
<feature type="binding site" evidence="6">
    <location>
        <position position="185"/>
    </location>
    <ligand>
        <name>substrate</name>
    </ligand>
</feature>
<comment type="caution">
    <text evidence="9">The sequence shown here is derived from an EMBL/GenBank/DDBJ whole genome shotgun (WGS) entry which is preliminary data.</text>
</comment>
<feature type="binding site" evidence="6">
    <location>
        <position position="211"/>
    </location>
    <ligand>
        <name>substrate</name>
    </ligand>
</feature>
<evidence type="ECO:0000256" key="1">
    <source>
        <dbReference type="ARBA" id="ARBA00001311"/>
    </source>
</evidence>
<dbReference type="PIRSF" id="PIRSF001221">
    <property type="entry name" value="Amidase_fungi"/>
    <property type="match status" value="1"/>
</dbReference>
<dbReference type="InterPro" id="IPR020556">
    <property type="entry name" value="Amidase_CS"/>
</dbReference>
<feature type="binding site" evidence="6">
    <location>
        <begin position="232"/>
        <end position="235"/>
    </location>
    <ligand>
        <name>substrate</name>
    </ligand>
</feature>
<evidence type="ECO:0000256" key="7">
    <source>
        <dbReference type="SAM" id="Phobius"/>
    </source>
</evidence>
<accession>A0A1V2L2E9</accession>
<evidence type="ECO:0000256" key="6">
    <source>
        <dbReference type="PIRSR" id="PIRSR001221-2"/>
    </source>
</evidence>
<dbReference type="Gene3D" id="3.90.1300.10">
    <property type="entry name" value="Amidase signature (AS) domain"/>
    <property type="match status" value="1"/>
</dbReference>
<dbReference type="SMR" id="A0A1V2L2E9"/>
<dbReference type="AlphaFoldDB" id="A0A1V2L2E9"/>
<protein>
    <recommendedName>
        <fullName evidence="3">amidase</fullName>
        <ecNumber evidence="3">3.5.1.4</ecNumber>
    </recommendedName>
</protein>
<dbReference type="Proteomes" id="UP000189513">
    <property type="component" value="Unassembled WGS sequence"/>
</dbReference>
<gene>
    <name evidence="9" type="ORF">BON22_3997</name>
</gene>
<name>A0A1V2L2E9_CYBFA</name>
<dbReference type="PANTHER" id="PTHR46072:SF11">
    <property type="entry name" value="AMIDASE-RELATED"/>
    <property type="match status" value="1"/>
</dbReference>
<dbReference type="GO" id="GO:0004040">
    <property type="term" value="F:amidase activity"/>
    <property type="evidence" value="ECO:0007669"/>
    <property type="project" value="UniProtKB-EC"/>
</dbReference>
<sequence>MTCDTYLEIAARKKAERDAKFKPEWLVPKDKLPGPEIKDVLEWPVTSGFLTAEEIAITEAGAPTILSKIKSKEWTAVEVASAFGHRATIAHQLTNCLSEIFFEEGLTMAKELDEYYATTGKLKGPLHGLPISLKDNLNIKGQPTSIGFVGFAFNPPKFEDDAVLVGMLREMGAVFYVKTNVPVAMMMPESINFIYGNTVNPFNRDLTAGGSSGGEAALIALKGSPIGIGSDIGGSLRIPAANQNLFTIRSSGGRFPTYGARSGLPGLESVNSVNGPISTSLDAVEFYSKTVIDGEPWLKDGKVIEMPWRDVDLPEKLTFGVIRDDGVVHPYPAVLRGLDHTVEKLREAGHEVIEWEPQDHERLDTIITEFFLSDGGEHCKEYAGLTGEPFFPYMEMYNKCKEKGVSELWDLHAERTTLMKRYIDRWAASASMTSTGKPIDAILMPVSPYSGVGHGKFRYVGYTAWVNALDYTAGTVPVLRADKSIDKKEADYVPKNSRDEENYALCDTDEVDGGPVSVQVVGRRLQEEKVLKMMRVVAKAVGTEKYWDDLGVLINYIYIYICMLVILQIAASALSIVSSQSPLH</sequence>
<dbReference type="InterPro" id="IPR023631">
    <property type="entry name" value="Amidase_dom"/>
</dbReference>
<keyword evidence="10" id="KW-1185">Reference proteome</keyword>
<dbReference type="OMA" id="EPWRPEM"/>
<organism evidence="9 10">
    <name type="scientific">Cyberlindnera fabianii</name>
    <name type="common">Yeast</name>
    <name type="synonym">Hansenula fabianii</name>
    <dbReference type="NCBI Taxonomy" id="36022"/>
    <lineage>
        <taxon>Eukaryota</taxon>
        <taxon>Fungi</taxon>
        <taxon>Dikarya</taxon>
        <taxon>Ascomycota</taxon>
        <taxon>Saccharomycotina</taxon>
        <taxon>Saccharomycetes</taxon>
        <taxon>Phaffomycetales</taxon>
        <taxon>Phaffomycetaceae</taxon>
        <taxon>Cyberlindnera</taxon>
    </lineage>
</organism>
<dbReference type="STRING" id="36022.A0A1V2L2E9"/>
<keyword evidence="7" id="KW-1133">Transmembrane helix</keyword>
<evidence type="ECO:0000313" key="9">
    <source>
        <dbReference type="EMBL" id="ONH66099.1"/>
    </source>
</evidence>
<evidence type="ECO:0000256" key="5">
    <source>
        <dbReference type="PIRSR" id="PIRSR001221-1"/>
    </source>
</evidence>
<dbReference type="Pfam" id="PF01425">
    <property type="entry name" value="Amidase"/>
    <property type="match status" value="1"/>
</dbReference>
<keyword evidence="4" id="KW-0378">Hydrolase</keyword>
<evidence type="ECO:0000256" key="2">
    <source>
        <dbReference type="ARBA" id="ARBA00009199"/>
    </source>
</evidence>
<comment type="catalytic activity">
    <reaction evidence="1">
        <text>a monocarboxylic acid amide + H2O = a monocarboxylate + NH4(+)</text>
        <dbReference type="Rhea" id="RHEA:12020"/>
        <dbReference type="ChEBI" id="CHEBI:15377"/>
        <dbReference type="ChEBI" id="CHEBI:28938"/>
        <dbReference type="ChEBI" id="CHEBI:35757"/>
        <dbReference type="ChEBI" id="CHEBI:83628"/>
        <dbReference type="EC" id="3.5.1.4"/>
    </reaction>
</comment>